<feature type="domain" description="Reverse transcriptase" evidence="1">
    <location>
        <begin position="230"/>
        <end position="331"/>
    </location>
</feature>
<protein>
    <recommendedName>
        <fullName evidence="1">Reverse transcriptase domain-containing protein</fullName>
    </recommendedName>
</protein>
<gene>
    <name evidence="2" type="ORF">EZS28_016855</name>
</gene>
<dbReference type="PROSITE" id="PS50878">
    <property type="entry name" value="RT_POL"/>
    <property type="match status" value="1"/>
</dbReference>
<evidence type="ECO:0000313" key="2">
    <source>
        <dbReference type="EMBL" id="KAA6387617.1"/>
    </source>
</evidence>
<dbReference type="OrthoDB" id="115435at2759"/>
<organism evidence="2 3">
    <name type="scientific">Streblomastix strix</name>
    <dbReference type="NCBI Taxonomy" id="222440"/>
    <lineage>
        <taxon>Eukaryota</taxon>
        <taxon>Metamonada</taxon>
        <taxon>Preaxostyla</taxon>
        <taxon>Oxymonadida</taxon>
        <taxon>Streblomastigidae</taxon>
        <taxon>Streblomastix</taxon>
    </lineage>
</organism>
<accession>A0A5J4VYA1</accession>
<dbReference type="InterPro" id="IPR000477">
    <property type="entry name" value="RT_dom"/>
</dbReference>
<proteinExistence type="predicted"/>
<evidence type="ECO:0000259" key="1">
    <source>
        <dbReference type="PROSITE" id="PS50878"/>
    </source>
</evidence>
<dbReference type="EMBL" id="SNRW01004303">
    <property type="protein sequence ID" value="KAA6387617.1"/>
    <property type="molecule type" value="Genomic_DNA"/>
</dbReference>
<dbReference type="AlphaFoldDB" id="A0A5J4VYA1"/>
<name>A0A5J4VYA1_9EUKA</name>
<evidence type="ECO:0000313" key="3">
    <source>
        <dbReference type="Proteomes" id="UP000324800"/>
    </source>
</evidence>
<sequence length="331" mass="39778">MESYDEFKEYLTYGLPNKSTYSMQMNQAQKNSISDFDLLKNLPNQQQSWQNYNQQVQQQIWPSQEQNSLGVERRYKIRNNYYCKPRLKFENWNSGSKRQELQLINLLDSGERQRKVEMSWWKKRIEQRQMSLVWAMISISNQKVMDRNANSNNLQQTQMQNREPIPDRHINRIDESSKTGAQDIILKGALYICKQNNSQNKLAEKNILQKKLKTNNQIQFQLELRKELQSGLKKEAKKVEIRYCNLLLICTKKGNKRRKVLDSREFNKGTEKVRYKFDSVQSVMNLMEPEMYATVLDLKSVYNRIKVDERLQPFISFQFLIKEYKYIWMQF</sequence>
<dbReference type="SUPFAM" id="SSF56672">
    <property type="entry name" value="DNA/RNA polymerases"/>
    <property type="match status" value="1"/>
</dbReference>
<comment type="caution">
    <text evidence="2">The sequence shown here is derived from an EMBL/GenBank/DDBJ whole genome shotgun (WGS) entry which is preliminary data.</text>
</comment>
<dbReference type="Proteomes" id="UP000324800">
    <property type="component" value="Unassembled WGS sequence"/>
</dbReference>
<reference evidence="2 3" key="1">
    <citation type="submission" date="2019-03" db="EMBL/GenBank/DDBJ databases">
        <title>Single cell metagenomics reveals metabolic interactions within the superorganism composed of flagellate Streblomastix strix and complex community of Bacteroidetes bacteria on its surface.</title>
        <authorList>
            <person name="Treitli S.C."/>
            <person name="Kolisko M."/>
            <person name="Husnik F."/>
            <person name="Keeling P."/>
            <person name="Hampl V."/>
        </authorList>
    </citation>
    <scope>NUCLEOTIDE SEQUENCE [LARGE SCALE GENOMIC DNA]</scope>
    <source>
        <strain evidence="2">ST1C</strain>
    </source>
</reference>
<dbReference type="InterPro" id="IPR043502">
    <property type="entry name" value="DNA/RNA_pol_sf"/>
</dbReference>